<dbReference type="InterPro" id="IPR013830">
    <property type="entry name" value="SGNH_hydro"/>
</dbReference>
<keyword evidence="3" id="KW-1185">Reference proteome</keyword>
<dbReference type="Gene3D" id="3.40.50.1110">
    <property type="entry name" value="SGNH hydrolase"/>
    <property type="match status" value="1"/>
</dbReference>
<evidence type="ECO:0000259" key="1">
    <source>
        <dbReference type="Pfam" id="PF13472"/>
    </source>
</evidence>
<dbReference type="PANTHER" id="PTHR30383">
    <property type="entry name" value="THIOESTERASE 1/PROTEASE 1/LYSOPHOSPHOLIPASE L1"/>
    <property type="match status" value="1"/>
</dbReference>
<gene>
    <name evidence="2" type="ORF">WKR92_11725</name>
</gene>
<sequence length="243" mass="27871">MYTLFLRILLSGLFVGIISVQPILAQNESDVRSAKVEVPKHLDDSLFSTYYQQRVSLFRTLPIRPNAIIFLGNSITDGAEWYELFGNDKILNRGISGDITTGILNRLDEITIRKPSKVFLLIGTNDLERNVPQDEVVHNIFLIAQIIQQDSPDTELYVQSILPVSDFYKKFNNHTKNGEAIIQINKLLSENAKRYKYTYVDLHSKFIDSEGKLKKEFSNDGLHLNGEAYQQWKKIILPSIEHN</sequence>
<feature type="domain" description="SGNH hydrolase-type esterase" evidence="1">
    <location>
        <begin position="70"/>
        <end position="230"/>
    </location>
</feature>
<protein>
    <submittedName>
        <fullName evidence="2">GDSL-type esterase/lipase family protein</fullName>
    </submittedName>
</protein>
<organism evidence="2 3">
    <name type="scientific">Albibacterium profundi</name>
    <dbReference type="NCBI Taxonomy" id="3134906"/>
    <lineage>
        <taxon>Bacteria</taxon>
        <taxon>Pseudomonadati</taxon>
        <taxon>Bacteroidota</taxon>
        <taxon>Sphingobacteriia</taxon>
        <taxon>Sphingobacteriales</taxon>
        <taxon>Sphingobacteriaceae</taxon>
        <taxon>Albibacterium</taxon>
    </lineage>
</organism>
<comment type="caution">
    <text evidence="2">The sequence shown here is derived from an EMBL/GenBank/DDBJ whole genome shotgun (WGS) entry which is preliminary data.</text>
</comment>
<dbReference type="Proteomes" id="UP001580928">
    <property type="component" value="Unassembled WGS sequence"/>
</dbReference>
<dbReference type="InterPro" id="IPR036514">
    <property type="entry name" value="SGNH_hydro_sf"/>
</dbReference>
<evidence type="ECO:0000313" key="3">
    <source>
        <dbReference type="Proteomes" id="UP001580928"/>
    </source>
</evidence>
<dbReference type="RefSeq" id="WP_375558031.1">
    <property type="nucleotide sequence ID" value="NZ_JBBVGT010000003.1"/>
</dbReference>
<dbReference type="SUPFAM" id="SSF52266">
    <property type="entry name" value="SGNH hydrolase"/>
    <property type="match status" value="1"/>
</dbReference>
<dbReference type="PANTHER" id="PTHR30383:SF5">
    <property type="entry name" value="SGNH HYDROLASE-TYPE ESTERASE DOMAIN-CONTAINING PROTEIN"/>
    <property type="match status" value="1"/>
</dbReference>
<accession>A0ABV5CG21</accession>
<evidence type="ECO:0000313" key="2">
    <source>
        <dbReference type="EMBL" id="MFB5946502.1"/>
    </source>
</evidence>
<reference evidence="2 3" key="1">
    <citation type="submission" date="2024-04" db="EMBL/GenBank/DDBJ databases">
        <title>Albibacterium profundi sp. nov., isolated from sediment of the Challenger Deep of Mariana Trench.</title>
        <authorList>
            <person name="Wang Y."/>
        </authorList>
    </citation>
    <scope>NUCLEOTIDE SEQUENCE [LARGE SCALE GENOMIC DNA]</scope>
    <source>
        <strain evidence="2 3">RHL897</strain>
    </source>
</reference>
<dbReference type="EMBL" id="JBBVGT010000003">
    <property type="protein sequence ID" value="MFB5946502.1"/>
    <property type="molecule type" value="Genomic_DNA"/>
</dbReference>
<proteinExistence type="predicted"/>
<dbReference type="InterPro" id="IPR051532">
    <property type="entry name" value="Ester_Hydrolysis_Enzymes"/>
</dbReference>
<dbReference type="Pfam" id="PF13472">
    <property type="entry name" value="Lipase_GDSL_2"/>
    <property type="match status" value="1"/>
</dbReference>
<name>A0ABV5CG21_9SPHI</name>